<keyword evidence="9 10" id="KW-0998">Cell outer membrane</keyword>
<organism evidence="17 18">
    <name type="scientific">Acinetobacter lanii</name>
    <dbReference type="NCBI Taxonomy" id="2715163"/>
    <lineage>
        <taxon>Bacteria</taxon>
        <taxon>Pseudomonadati</taxon>
        <taxon>Pseudomonadota</taxon>
        <taxon>Gammaproteobacteria</taxon>
        <taxon>Moraxellales</taxon>
        <taxon>Moraxellaceae</taxon>
        <taxon>Acinetobacter</taxon>
    </lineage>
</organism>
<evidence type="ECO:0000256" key="12">
    <source>
        <dbReference type="RuleBase" id="RU003357"/>
    </source>
</evidence>
<evidence type="ECO:0000256" key="3">
    <source>
        <dbReference type="ARBA" id="ARBA00022452"/>
    </source>
</evidence>
<keyword evidence="4 10" id="KW-0812">Transmembrane</keyword>
<keyword evidence="6" id="KW-0406">Ion transport</keyword>
<accession>A0A6G8S6C2</accession>
<keyword evidence="5 14" id="KW-0732">Signal</keyword>
<dbReference type="InterPro" id="IPR012910">
    <property type="entry name" value="Plug_dom"/>
</dbReference>
<dbReference type="PROSITE" id="PS00430">
    <property type="entry name" value="TONB_DEPENDENT_REC_1"/>
    <property type="match status" value="1"/>
</dbReference>
<sequence>MKNKWIQSTLTMAVLSSLGLSTQAQTIEQEESQVTELETIVVSASGTEVNVKDAPASISVITSEDIQRQPFNSLAEVLSDLPGVTGGYSNAGAGSKITFRGMPDKYTLILVDGKRIGNQSLLGHRPDKVDQDLNWISPDMIERIEVIRGSMSTLYGSEAVGGVINIITKKVPNHLTGTATVNYSKPDTSQRGDTKNFGATLAGPVSDTIGFRLGINRTDRAADSDPEGGTSGSTADTVNGRLTWSPTDAHTFNLDASWGNDESETLEGAGEQFGYEMERYGVGIGHEGRFKNGLKTNIDLYHNQIQNNDDSFINDDKVETKAQETVLDLKASQERQVWGRRNDLTVGAQYKYEQVSNASNIGNLDSDVEDNKLTNNDLEPDTYSWSVFAEDQIYLKDNLILTLGGRLDNYEDFDLNFSPRGYLVYHPADEWTLKGGVSRSFRAPNLRERSGTSSTGSMGMGCNSLIVVGYPGGGCQMLGNPDLKPETSTNYELSFGYEQDGSGLDVTYFLSDINDLMQNSYLGQNPITNVWYTTQRNVDKARTSGIEVNYKAKLTDTVRMTGNTTYMLESKNKVTGATLLETPEITSNLSLFWEPTDKLSLFAKAQYLGKQSVEIGDVDYALSNGNVTTTPKEPTFAKAYMTADLGATYNVNKYLTLRAGVQNIAGVKVDTGSDYGTSNPAVYYGGFTTRF</sequence>
<dbReference type="EMBL" id="CP049916">
    <property type="protein sequence ID" value="QIO09588.1"/>
    <property type="molecule type" value="Genomic_DNA"/>
</dbReference>
<evidence type="ECO:0000313" key="17">
    <source>
        <dbReference type="EMBL" id="QIO09588.1"/>
    </source>
</evidence>
<dbReference type="PANTHER" id="PTHR30069">
    <property type="entry name" value="TONB-DEPENDENT OUTER MEMBRANE RECEPTOR"/>
    <property type="match status" value="1"/>
</dbReference>
<evidence type="ECO:0000259" key="16">
    <source>
        <dbReference type="Pfam" id="PF07715"/>
    </source>
</evidence>
<comment type="subcellular location">
    <subcellularLocation>
        <location evidence="1 10">Cell outer membrane</location>
        <topology evidence="1 10">Multi-pass membrane protein</topology>
    </subcellularLocation>
</comment>
<dbReference type="GO" id="GO:0044718">
    <property type="term" value="P:siderophore transmembrane transport"/>
    <property type="evidence" value="ECO:0007669"/>
    <property type="project" value="TreeGrafter"/>
</dbReference>
<dbReference type="PANTHER" id="PTHR30069:SF53">
    <property type="entry name" value="COLICIN I RECEPTOR-RELATED"/>
    <property type="match status" value="1"/>
</dbReference>
<dbReference type="AlphaFoldDB" id="A0A6G8S6C2"/>
<evidence type="ECO:0000256" key="1">
    <source>
        <dbReference type="ARBA" id="ARBA00004571"/>
    </source>
</evidence>
<keyword evidence="17" id="KW-0675">Receptor</keyword>
<name>A0A6G8S6C2_9GAMM</name>
<dbReference type="Pfam" id="PF07715">
    <property type="entry name" value="Plug"/>
    <property type="match status" value="1"/>
</dbReference>
<evidence type="ECO:0000256" key="9">
    <source>
        <dbReference type="ARBA" id="ARBA00023237"/>
    </source>
</evidence>
<dbReference type="Gene3D" id="2.40.170.20">
    <property type="entry name" value="TonB-dependent receptor, beta-barrel domain"/>
    <property type="match status" value="1"/>
</dbReference>
<dbReference type="Pfam" id="PF00593">
    <property type="entry name" value="TonB_dep_Rec_b-barrel"/>
    <property type="match status" value="1"/>
</dbReference>
<dbReference type="KEGG" id="alj:G8D99_11575"/>
<dbReference type="InterPro" id="IPR036942">
    <property type="entry name" value="Beta-barrel_TonB_sf"/>
</dbReference>
<feature type="domain" description="TonB-dependent receptor plug" evidence="16">
    <location>
        <begin position="51"/>
        <end position="163"/>
    </location>
</feature>
<dbReference type="InterPro" id="IPR010916">
    <property type="entry name" value="TonB_box_CS"/>
</dbReference>
<dbReference type="InterPro" id="IPR037066">
    <property type="entry name" value="Plug_dom_sf"/>
</dbReference>
<evidence type="ECO:0000256" key="6">
    <source>
        <dbReference type="ARBA" id="ARBA00023065"/>
    </source>
</evidence>
<keyword evidence="8 10" id="KW-0472">Membrane</keyword>
<evidence type="ECO:0000256" key="5">
    <source>
        <dbReference type="ARBA" id="ARBA00022729"/>
    </source>
</evidence>
<evidence type="ECO:0000256" key="14">
    <source>
        <dbReference type="SAM" id="SignalP"/>
    </source>
</evidence>
<dbReference type="GO" id="GO:0015344">
    <property type="term" value="F:siderophore uptake transmembrane transporter activity"/>
    <property type="evidence" value="ECO:0007669"/>
    <property type="project" value="TreeGrafter"/>
</dbReference>
<feature type="short sequence motif" description="TonB box" evidence="11">
    <location>
        <begin position="39"/>
        <end position="45"/>
    </location>
</feature>
<evidence type="ECO:0000256" key="8">
    <source>
        <dbReference type="ARBA" id="ARBA00023136"/>
    </source>
</evidence>
<evidence type="ECO:0000256" key="10">
    <source>
        <dbReference type="PROSITE-ProRule" id="PRU01360"/>
    </source>
</evidence>
<dbReference type="SUPFAM" id="SSF56935">
    <property type="entry name" value="Porins"/>
    <property type="match status" value="1"/>
</dbReference>
<evidence type="ECO:0000256" key="13">
    <source>
        <dbReference type="SAM" id="MobiDB-lite"/>
    </source>
</evidence>
<protein>
    <submittedName>
        <fullName evidence="17">TonB-dependent receptor</fullName>
    </submittedName>
</protein>
<dbReference type="InterPro" id="IPR039426">
    <property type="entry name" value="TonB-dep_rcpt-like"/>
</dbReference>
<feature type="chain" id="PRO_5026123475" evidence="14">
    <location>
        <begin position="27"/>
        <end position="691"/>
    </location>
</feature>
<reference evidence="17 18" key="1">
    <citation type="submission" date="2020-03" db="EMBL/GenBank/DDBJ databases">
        <authorList>
            <person name="Zhu W."/>
        </authorList>
    </citation>
    <scope>NUCLEOTIDE SEQUENCE [LARGE SCALE GENOMIC DNA]</scope>
    <source>
        <strain evidence="17 18">185</strain>
    </source>
</reference>
<evidence type="ECO:0000313" key="18">
    <source>
        <dbReference type="Proteomes" id="UP000501939"/>
    </source>
</evidence>
<keyword evidence="3 10" id="KW-1134">Transmembrane beta strand</keyword>
<comment type="similarity">
    <text evidence="10 12">Belongs to the TonB-dependent receptor family.</text>
</comment>
<dbReference type="PROSITE" id="PS52016">
    <property type="entry name" value="TONB_DEPENDENT_REC_3"/>
    <property type="match status" value="1"/>
</dbReference>
<keyword evidence="18" id="KW-1185">Reference proteome</keyword>
<feature type="domain" description="TonB-dependent receptor-like beta-barrel" evidence="15">
    <location>
        <begin position="206"/>
        <end position="664"/>
    </location>
</feature>
<evidence type="ECO:0000256" key="2">
    <source>
        <dbReference type="ARBA" id="ARBA00022448"/>
    </source>
</evidence>
<dbReference type="GO" id="GO:0009279">
    <property type="term" value="C:cell outer membrane"/>
    <property type="evidence" value="ECO:0007669"/>
    <property type="project" value="UniProtKB-SubCell"/>
</dbReference>
<dbReference type="Proteomes" id="UP000501939">
    <property type="component" value="Chromosome"/>
</dbReference>
<dbReference type="InterPro" id="IPR000531">
    <property type="entry name" value="Beta-barrel_TonB"/>
</dbReference>
<keyword evidence="7 11" id="KW-0798">TonB box</keyword>
<dbReference type="Gene3D" id="2.170.130.10">
    <property type="entry name" value="TonB-dependent receptor, plug domain"/>
    <property type="match status" value="1"/>
</dbReference>
<evidence type="ECO:0000256" key="4">
    <source>
        <dbReference type="ARBA" id="ARBA00022692"/>
    </source>
</evidence>
<feature type="signal peptide" evidence="14">
    <location>
        <begin position="1"/>
        <end position="26"/>
    </location>
</feature>
<feature type="region of interest" description="Disordered" evidence="13">
    <location>
        <begin position="219"/>
        <end position="241"/>
    </location>
</feature>
<evidence type="ECO:0000256" key="7">
    <source>
        <dbReference type="ARBA" id="ARBA00023077"/>
    </source>
</evidence>
<dbReference type="RefSeq" id="WP_166326058.1">
    <property type="nucleotide sequence ID" value="NZ_CP049916.1"/>
</dbReference>
<keyword evidence="2 10" id="KW-0813">Transport</keyword>
<gene>
    <name evidence="17" type="ORF">G8D99_11575</name>
</gene>
<dbReference type="CDD" id="cd01347">
    <property type="entry name" value="ligand_gated_channel"/>
    <property type="match status" value="1"/>
</dbReference>
<proteinExistence type="inferred from homology"/>
<evidence type="ECO:0000256" key="11">
    <source>
        <dbReference type="PROSITE-ProRule" id="PRU10143"/>
    </source>
</evidence>
<evidence type="ECO:0000259" key="15">
    <source>
        <dbReference type="Pfam" id="PF00593"/>
    </source>
</evidence>
<feature type="compositionally biased region" description="Polar residues" evidence="13">
    <location>
        <begin position="232"/>
        <end position="241"/>
    </location>
</feature>